<protein>
    <submittedName>
        <fullName evidence="1">Alpha/beta hydrolase</fullName>
    </submittedName>
</protein>
<name>A0AB35UNV6_9FIRM</name>
<sequence length="234" mass="26476">MKKQKIKIKGIPSIIWGEASEFCVLAVHGSMSHKEDRIIEILAAAAGSKGWQVLSFDLPQHGERQGSDALCKPQDCAAELKEIMAYAQTHWQQLQLFAVSLGAYFSLLAYPDEALEQALFLSPVVNMQHLLADMMQAAGVDSDNLKQRQIIPLDNGQTLYWDVYTYVNEHPIHTWPHPTMILYAGHDYLVNKADILSFHQKFPGKLTVYAEGEHFFHTPKQLQKAADWLSEMLK</sequence>
<evidence type="ECO:0000313" key="1">
    <source>
        <dbReference type="EMBL" id="MDY5168501.1"/>
    </source>
</evidence>
<dbReference type="GO" id="GO:0016787">
    <property type="term" value="F:hydrolase activity"/>
    <property type="evidence" value="ECO:0007669"/>
    <property type="project" value="UniProtKB-KW"/>
</dbReference>
<proteinExistence type="predicted"/>
<dbReference type="SUPFAM" id="SSF53474">
    <property type="entry name" value="alpha/beta-Hydrolases"/>
    <property type="match status" value="1"/>
</dbReference>
<dbReference type="RefSeq" id="WP_320883758.1">
    <property type="nucleotide sequence ID" value="NZ_BAABZA010000005.1"/>
</dbReference>
<dbReference type="InterPro" id="IPR029058">
    <property type="entry name" value="AB_hydrolase_fold"/>
</dbReference>
<dbReference type="Proteomes" id="UP001276902">
    <property type="component" value="Unassembled WGS sequence"/>
</dbReference>
<dbReference type="Gene3D" id="3.40.50.1820">
    <property type="entry name" value="alpha/beta hydrolase"/>
    <property type="match status" value="1"/>
</dbReference>
<evidence type="ECO:0000313" key="2">
    <source>
        <dbReference type="Proteomes" id="UP001276902"/>
    </source>
</evidence>
<keyword evidence="1" id="KW-0378">Hydrolase</keyword>
<gene>
    <name evidence="1" type="ORF">MQE39_10280</name>
</gene>
<reference evidence="1" key="1">
    <citation type="submission" date="2022-03" db="EMBL/GenBank/DDBJ databases">
        <title>First case of bacteraemia caused by Dielma fastidiosa in a patient hospitalised with diverticulitis.</title>
        <authorList>
            <person name="Forman-Ankjaer B."/>
            <person name="Hvid-Jensen F."/>
            <person name="Kobel C.M."/>
            <person name="Greve T."/>
        </authorList>
    </citation>
    <scope>NUCLEOTIDE SEQUENCE</scope>
    <source>
        <strain evidence="1">AUH_DF_2021</strain>
    </source>
</reference>
<dbReference type="EMBL" id="JALDAW010000014">
    <property type="protein sequence ID" value="MDY5168501.1"/>
    <property type="molecule type" value="Genomic_DNA"/>
</dbReference>
<comment type="caution">
    <text evidence="1">The sequence shown here is derived from an EMBL/GenBank/DDBJ whole genome shotgun (WGS) entry which is preliminary data.</text>
</comment>
<dbReference type="AlphaFoldDB" id="A0AB35UNV6"/>
<accession>A0AB35UNV6</accession>
<organism evidence="1 2">
    <name type="scientific">Dielma fastidiosa</name>
    <dbReference type="NCBI Taxonomy" id="1034346"/>
    <lineage>
        <taxon>Bacteria</taxon>
        <taxon>Bacillati</taxon>
        <taxon>Bacillota</taxon>
        <taxon>Erysipelotrichia</taxon>
        <taxon>Erysipelotrichales</taxon>
        <taxon>Erysipelotrichaceae</taxon>
        <taxon>Dielma</taxon>
    </lineage>
</organism>